<reference evidence="8" key="1">
    <citation type="journal article" date="2016" name="Nat. Genet.">
        <title>A high-quality carrot genome assembly provides new insights into carotenoid accumulation and asterid genome evolution.</title>
        <authorList>
            <person name="Iorizzo M."/>
            <person name="Ellison S."/>
            <person name="Senalik D."/>
            <person name="Zeng P."/>
            <person name="Satapoomin P."/>
            <person name="Huang J."/>
            <person name="Bowman M."/>
            <person name="Iovene M."/>
            <person name="Sanseverino W."/>
            <person name="Cavagnaro P."/>
            <person name="Yildiz M."/>
            <person name="Macko-Podgorni A."/>
            <person name="Moranska E."/>
            <person name="Grzebelus E."/>
            <person name="Grzebelus D."/>
            <person name="Ashrafi H."/>
            <person name="Zheng Z."/>
            <person name="Cheng S."/>
            <person name="Spooner D."/>
            <person name="Van Deynze A."/>
            <person name="Simon P."/>
        </authorList>
    </citation>
    <scope>NUCLEOTIDE SEQUENCE [LARGE SCALE GENOMIC DNA]</scope>
    <source>
        <tissue evidence="8">Leaf</tissue>
    </source>
</reference>
<sequence length="353" mass="38833">MKRNRIILNGDKKNIIFTGFSDHKILDPNKSFGNSCDKRIAHRIGATSDGEFVLQPKDDIKKMLTAIYNFSRPYTFIGIIIAISSVSLLPFTSLRDLSPALFVGFFQSLIPFLFLKIYVAGINQVFDVEVDKINKPYLPLVSGELSMGQGKAIVWASGFMCLAVAVMFKSPPLFFGNLTPFLLGTAYSADLPYLRWKTKPTLAALSIAALYGLSVNLGVFCHMQKYVLGRPLVLTKSLGFTVTFFTLFSVVIALSKDIPDVRGDLAFGNPTFSVKYGRKKVFSVCLAILLTAYGSGIVIGASSSFLICKLVSVIGHSTLASVLLLRANSLDLDDDEATQSFYMFIWKAEFSLI</sequence>
<dbReference type="EMBL" id="LNRQ01000006">
    <property type="protein sequence ID" value="KZM89842.1"/>
    <property type="molecule type" value="Genomic_DNA"/>
</dbReference>
<keyword evidence="3" id="KW-0808">Transferase</keyword>
<dbReference type="InterPro" id="IPR044878">
    <property type="entry name" value="UbiA_sf"/>
</dbReference>
<evidence type="ECO:0000256" key="4">
    <source>
        <dbReference type="ARBA" id="ARBA00022692"/>
    </source>
</evidence>
<feature type="transmembrane region" description="Helical" evidence="7">
    <location>
        <begin position="233"/>
        <end position="254"/>
    </location>
</feature>
<evidence type="ECO:0000256" key="3">
    <source>
        <dbReference type="ARBA" id="ARBA00022679"/>
    </source>
</evidence>
<dbReference type="GO" id="GO:0031969">
    <property type="term" value="C:chloroplast membrane"/>
    <property type="evidence" value="ECO:0007669"/>
    <property type="project" value="UniProtKB-SubCell"/>
</dbReference>
<dbReference type="GO" id="GO:0016765">
    <property type="term" value="F:transferase activity, transferring alkyl or aryl (other than methyl) groups"/>
    <property type="evidence" value="ECO:0007669"/>
    <property type="project" value="InterPro"/>
</dbReference>
<dbReference type="OMA" id="TWASIIV"/>
<evidence type="ECO:0000256" key="1">
    <source>
        <dbReference type="ARBA" id="ARBA00004508"/>
    </source>
</evidence>
<accession>A0A161ZQH4</accession>
<name>A0A161ZQH4_DAUCS</name>
<keyword evidence="6 7" id="KW-0472">Membrane</keyword>
<evidence type="ECO:0000256" key="7">
    <source>
        <dbReference type="SAM" id="Phobius"/>
    </source>
</evidence>
<feature type="transmembrane region" description="Helical" evidence="7">
    <location>
        <begin position="152"/>
        <end position="168"/>
    </location>
</feature>
<comment type="subcellular location">
    <subcellularLocation>
        <location evidence="1">Plastid</location>
        <location evidence="1">Chloroplast membrane</location>
        <topology evidence="1">Multi-pass membrane protein</topology>
    </subcellularLocation>
</comment>
<dbReference type="InterPro" id="IPR000537">
    <property type="entry name" value="UbiA_prenyltransferase"/>
</dbReference>
<organism evidence="8">
    <name type="scientific">Daucus carota subsp. sativus</name>
    <name type="common">Carrot</name>
    <dbReference type="NCBI Taxonomy" id="79200"/>
    <lineage>
        <taxon>Eukaryota</taxon>
        <taxon>Viridiplantae</taxon>
        <taxon>Streptophyta</taxon>
        <taxon>Embryophyta</taxon>
        <taxon>Tracheophyta</taxon>
        <taxon>Spermatophyta</taxon>
        <taxon>Magnoliopsida</taxon>
        <taxon>eudicotyledons</taxon>
        <taxon>Gunneridae</taxon>
        <taxon>Pentapetalae</taxon>
        <taxon>asterids</taxon>
        <taxon>campanulids</taxon>
        <taxon>Apiales</taxon>
        <taxon>Apiaceae</taxon>
        <taxon>Apioideae</taxon>
        <taxon>Scandiceae</taxon>
        <taxon>Daucinae</taxon>
        <taxon>Daucus</taxon>
        <taxon>Daucus sect. Daucus</taxon>
    </lineage>
</organism>
<feature type="transmembrane region" description="Helical" evidence="7">
    <location>
        <begin position="73"/>
        <end position="91"/>
    </location>
</feature>
<feature type="transmembrane region" description="Helical" evidence="7">
    <location>
        <begin position="97"/>
        <end position="115"/>
    </location>
</feature>
<dbReference type="Gramene" id="KZM89842">
    <property type="protein sequence ID" value="KZM89842"/>
    <property type="gene ID" value="DCAR_022795"/>
</dbReference>
<gene>
    <name evidence="8" type="ORF">DCAR_022795</name>
</gene>
<evidence type="ECO:0000256" key="6">
    <source>
        <dbReference type="ARBA" id="ARBA00023136"/>
    </source>
</evidence>
<proteinExistence type="inferred from homology"/>
<evidence type="ECO:0000313" key="8">
    <source>
        <dbReference type="EMBL" id="KZM89842.1"/>
    </source>
</evidence>
<comment type="caution">
    <text evidence="8">The sequence shown here is derived from an EMBL/GenBank/DDBJ whole genome shotgun (WGS) entry which is preliminary data.</text>
</comment>
<evidence type="ECO:0000256" key="5">
    <source>
        <dbReference type="ARBA" id="ARBA00022989"/>
    </source>
</evidence>
<dbReference type="PANTHER" id="PTHR43009">
    <property type="entry name" value="HOMOGENTISATE SOLANESYLTRANSFERASE, CHLOROPLASTIC"/>
    <property type="match status" value="1"/>
</dbReference>
<dbReference type="PANTHER" id="PTHR43009:SF7">
    <property type="entry name" value="HOMOGENTISATE GERANYLGERANYLTRANSFERASE, CHLOROPLASTIC"/>
    <property type="match status" value="1"/>
</dbReference>
<dbReference type="AlphaFoldDB" id="A0A161ZQH4"/>
<dbReference type="Gene3D" id="1.10.357.140">
    <property type="entry name" value="UbiA prenyltransferase"/>
    <property type="match status" value="1"/>
</dbReference>
<evidence type="ECO:0008006" key="9">
    <source>
        <dbReference type="Google" id="ProtNLM"/>
    </source>
</evidence>
<comment type="similarity">
    <text evidence="2">Belongs to the UbiA prenyltransferase family.</text>
</comment>
<keyword evidence="5 7" id="KW-1133">Transmembrane helix</keyword>
<feature type="transmembrane region" description="Helical" evidence="7">
    <location>
        <begin position="202"/>
        <end position="221"/>
    </location>
</feature>
<evidence type="ECO:0000256" key="2">
    <source>
        <dbReference type="ARBA" id="ARBA00005985"/>
    </source>
</evidence>
<keyword evidence="4 7" id="KW-0812">Transmembrane</keyword>
<dbReference type="Pfam" id="PF01040">
    <property type="entry name" value="UbiA"/>
    <property type="match status" value="1"/>
</dbReference>
<protein>
    <recommendedName>
        <fullName evidence="9">Homogentisate phytyltransferase</fullName>
    </recommendedName>
</protein>
<dbReference type="STRING" id="79200.A0A161ZQH4"/>
<feature type="transmembrane region" description="Helical" evidence="7">
    <location>
        <begin position="281"/>
        <end position="299"/>
    </location>
</feature>